<gene>
    <name evidence="1" type="ORF">DFR49_0955</name>
</gene>
<protein>
    <submittedName>
        <fullName evidence="1">Uncharacterized protein</fullName>
    </submittedName>
</protein>
<keyword evidence="2" id="KW-1185">Reference proteome</keyword>
<comment type="caution">
    <text evidence="1">The sequence shown here is derived from an EMBL/GenBank/DDBJ whole genome shotgun (WGS) entry which is preliminary data.</text>
</comment>
<sequence>MTQPDDQMWRALLDFRKRHGADWKETLGIKWMNGGDEYEPYSSSLRRIRNHLGPSWLCDLDEATLDTAQRRLDNLAKLPDMCGCLHHETGEPIIIKRGEAGYWPMPADFTIKKLNADFEATHAHVAAMQAGAMFGWHVPAADPDRYDADGKLVASTRSPDLT</sequence>
<dbReference type="Proteomes" id="UP000266568">
    <property type="component" value="Unassembled WGS sequence"/>
</dbReference>
<dbReference type="OrthoDB" id="8420607at2"/>
<organism evidence="1 2">
    <name type="scientific">Hephaestia caeni</name>
    <dbReference type="NCBI Taxonomy" id="645617"/>
    <lineage>
        <taxon>Bacteria</taxon>
        <taxon>Pseudomonadati</taxon>
        <taxon>Pseudomonadota</taxon>
        <taxon>Alphaproteobacteria</taxon>
        <taxon>Sphingomonadales</taxon>
        <taxon>Sphingomonadaceae</taxon>
        <taxon>Hephaestia</taxon>
    </lineage>
</organism>
<evidence type="ECO:0000313" key="2">
    <source>
        <dbReference type="Proteomes" id="UP000266568"/>
    </source>
</evidence>
<reference evidence="1 2" key="1">
    <citation type="submission" date="2018-08" db="EMBL/GenBank/DDBJ databases">
        <title>Genomic Encyclopedia of Type Strains, Phase IV (KMG-IV): sequencing the most valuable type-strain genomes for metagenomic binning, comparative biology and taxonomic classification.</title>
        <authorList>
            <person name="Goeker M."/>
        </authorList>
    </citation>
    <scope>NUCLEOTIDE SEQUENCE [LARGE SCALE GENOMIC DNA]</scope>
    <source>
        <strain evidence="1 2">DSM 25527</strain>
    </source>
</reference>
<dbReference type="AlphaFoldDB" id="A0A397PJU3"/>
<accession>A0A397PJU3</accession>
<name>A0A397PJU3_9SPHN</name>
<evidence type="ECO:0000313" key="1">
    <source>
        <dbReference type="EMBL" id="RIA46414.1"/>
    </source>
</evidence>
<dbReference type="RefSeq" id="WP_119034627.1">
    <property type="nucleotide sequence ID" value="NZ_QXDC01000002.1"/>
</dbReference>
<proteinExistence type="predicted"/>
<dbReference type="EMBL" id="QXDC01000002">
    <property type="protein sequence ID" value="RIA46414.1"/>
    <property type="molecule type" value="Genomic_DNA"/>
</dbReference>